<dbReference type="EMBL" id="MN739902">
    <property type="protein sequence ID" value="QHT76816.1"/>
    <property type="molecule type" value="Genomic_DNA"/>
</dbReference>
<reference evidence="1" key="1">
    <citation type="journal article" date="2020" name="Nature">
        <title>Giant virus diversity and host interactions through global metagenomics.</title>
        <authorList>
            <person name="Schulz F."/>
            <person name="Roux S."/>
            <person name="Paez-Espino D."/>
            <person name="Jungbluth S."/>
            <person name="Walsh D.A."/>
            <person name="Denef V.J."/>
            <person name="McMahon K.D."/>
            <person name="Konstantinidis K.T."/>
            <person name="Eloe-Fadrosh E.A."/>
            <person name="Kyrpides N.C."/>
            <person name="Woyke T."/>
        </authorList>
    </citation>
    <scope>NUCLEOTIDE SEQUENCE</scope>
    <source>
        <strain evidence="1">GVMAG-M-3300023179-82</strain>
    </source>
</reference>
<dbReference type="AlphaFoldDB" id="A0A6C0H9B7"/>
<proteinExistence type="predicted"/>
<accession>A0A6C0H9B7</accession>
<organism evidence="1">
    <name type="scientific">viral metagenome</name>
    <dbReference type="NCBI Taxonomy" id="1070528"/>
    <lineage>
        <taxon>unclassified sequences</taxon>
        <taxon>metagenomes</taxon>
        <taxon>organismal metagenomes</taxon>
    </lineage>
</organism>
<name>A0A6C0H9B7_9ZZZZ</name>
<evidence type="ECO:0000313" key="1">
    <source>
        <dbReference type="EMBL" id="QHT76816.1"/>
    </source>
</evidence>
<protein>
    <submittedName>
        <fullName evidence="1">Uncharacterized protein</fullName>
    </submittedName>
</protein>
<sequence length="31" mass="3843">MNNYRYTQTWFLNSEIKQLLSTYLDNSKENK</sequence>